<organism evidence="1">
    <name type="scientific">Talaromyces marneffei PM1</name>
    <dbReference type="NCBI Taxonomy" id="1077442"/>
    <lineage>
        <taxon>Eukaryota</taxon>
        <taxon>Fungi</taxon>
        <taxon>Dikarya</taxon>
        <taxon>Ascomycota</taxon>
        <taxon>Pezizomycotina</taxon>
        <taxon>Eurotiomycetes</taxon>
        <taxon>Eurotiomycetidae</taxon>
        <taxon>Eurotiales</taxon>
        <taxon>Trichocomaceae</taxon>
        <taxon>Talaromyces</taxon>
        <taxon>Talaromyces sect. Talaromyces</taxon>
    </lineage>
</organism>
<reference evidence="1" key="1">
    <citation type="journal article" date="2014" name="PLoS Genet.">
        <title>Signature Gene Expression Reveals Novel Clues to the Molecular Mechanisms of Dimorphic Transition in Penicillium marneffei.</title>
        <authorList>
            <person name="Yang E."/>
            <person name="Wang G."/>
            <person name="Cai J."/>
            <person name="Woo P.C."/>
            <person name="Lau S.K."/>
            <person name="Yuen K.-Y."/>
            <person name="Chow W.-N."/>
            <person name="Lin X."/>
        </authorList>
    </citation>
    <scope>NUCLEOTIDE SEQUENCE [LARGE SCALE GENOMIC DNA]</scope>
    <source>
        <strain evidence="1">PM1</strain>
    </source>
</reference>
<protein>
    <submittedName>
        <fullName evidence="1">Uncharacterized protein</fullName>
    </submittedName>
</protein>
<name>A0A093V6J4_TALMA</name>
<dbReference type="HOGENOM" id="CLU_1611907_0_0_1"/>
<gene>
    <name evidence="1" type="ORF">GQ26_0142010</name>
</gene>
<proteinExistence type="predicted"/>
<dbReference type="EMBL" id="JPOX01000014">
    <property type="protein sequence ID" value="KFX47810.1"/>
    <property type="molecule type" value="Genomic_DNA"/>
</dbReference>
<evidence type="ECO:0000313" key="1">
    <source>
        <dbReference type="EMBL" id="KFX47810.1"/>
    </source>
</evidence>
<comment type="caution">
    <text evidence="1">The sequence shown here is derived from an EMBL/GenBank/DDBJ whole genome shotgun (WGS) entry which is preliminary data.</text>
</comment>
<accession>A0A093V6J4</accession>
<dbReference type="AlphaFoldDB" id="A0A093V6J4"/>
<sequence length="165" mass="18308">MPLIRQEHYSFHIVIIGYSRVAVAPVPGNLIHGLYEALGVNFVYRRTTRMENIRFDESLSFTPIDQLLRQNGIKAISQLIETEGDGSTNACALTTTLDVAITFVDHRTRQNFVITIKERKKHHAVEMAVTAYPPAAACRYLPRADAVCARPVAASLGAKNQIKSS</sequence>